<feature type="domain" description="Amine oxidase" evidence="1">
    <location>
        <begin position="14"/>
        <end position="432"/>
    </location>
</feature>
<protein>
    <submittedName>
        <fullName evidence="2">Amine oxidase</fullName>
    </submittedName>
</protein>
<dbReference type="STRING" id="396588.Tgr7_1523"/>
<accession>B8GRQ3</accession>
<dbReference type="RefSeq" id="WP_012638090.1">
    <property type="nucleotide sequence ID" value="NC_011901.1"/>
</dbReference>
<dbReference type="KEGG" id="tgr:Tgr7_1523"/>
<dbReference type="InterPro" id="IPR002937">
    <property type="entry name" value="Amino_oxidase"/>
</dbReference>
<dbReference type="Pfam" id="PF01593">
    <property type="entry name" value="Amino_oxidase"/>
    <property type="match status" value="1"/>
</dbReference>
<dbReference type="Gene3D" id="3.50.50.60">
    <property type="entry name" value="FAD/NAD(P)-binding domain"/>
    <property type="match status" value="1"/>
</dbReference>
<dbReference type="SUPFAM" id="SSF51905">
    <property type="entry name" value="FAD/NAD(P)-binding domain"/>
    <property type="match status" value="1"/>
</dbReference>
<dbReference type="InterPro" id="IPR050464">
    <property type="entry name" value="Zeta_carotene_desat/Oxidored"/>
</dbReference>
<keyword evidence="3" id="KW-1185">Reference proteome</keyword>
<evidence type="ECO:0000259" key="1">
    <source>
        <dbReference type="Pfam" id="PF01593"/>
    </source>
</evidence>
<dbReference type="PANTHER" id="PTHR42923">
    <property type="entry name" value="PROTOPORPHYRINOGEN OXIDASE"/>
    <property type="match status" value="1"/>
</dbReference>
<evidence type="ECO:0000313" key="3">
    <source>
        <dbReference type="Proteomes" id="UP000002383"/>
    </source>
</evidence>
<sequence length="438" mass="47031" precursor="true">MRPVDTVVVGAGWSGLAAAVELTRAGREVTVLESAPQAGGRARSVSLGDQTLDNGQHILLGAYGHMLELLGTLDIPEAEVLLRLPLDLSMRAPEHRGLSLSTLYLPAPLHLLGGLLSARGVGFFETLGALPGIRRMLGWDEAEDITVATLLQRCGQPEHLVRGLWAPLCLAALNTPLETASARLFTRVLNLAFTGHRRHCDLLIPRVDLDRVLAEPARRYLEARGSRLLTGHRVTALEALDGGGLRVRMRDLAVEARHVVLATPAGVTAALCTGLPGLKDVVLGLEHLGHEPICTVYLRYPPEVRLPMPMVGVLDLTAQWIFDRRHTGNPGVMAVVISGPGPHMELDNDALTRQVAAELALLYPDWPAAGETWVVREKRATFQAAAGCEAHRPSMRTALPGLWLAGDHVQNGLPSTLEGAVINGLQCARAILASHPVT</sequence>
<dbReference type="AlphaFoldDB" id="B8GRQ3"/>
<evidence type="ECO:0000313" key="2">
    <source>
        <dbReference type="EMBL" id="ACL72607.1"/>
    </source>
</evidence>
<dbReference type="PANTHER" id="PTHR42923:SF47">
    <property type="entry name" value="BLR3003 PROTEIN"/>
    <property type="match status" value="1"/>
</dbReference>
<name>B8GRQ3_THISH</name>
<dbReference type="InterPro" id="IPR036188">
    <property type="entry name" value="FAD/NAD-bd_sf"/>
</dbReference>
<reference evidence="2 3" key="1">
    <citation type="journal article" date="2011" name="Stand. Genomic Sci.">
        <title>Complete genome sequence of 'Thioalkalivibrio sulfidophilus' HL-EbGr7.</title>
        <authorList>
            <person name="Muyzer G."/>
            <person name="Sorokin D.Y."/>
            <person name="Mavromatis K."/>
            <person name="Lapidus A."/>
            <person name="Clum A."/>
            <person name="Ivanova N."/>
            <person name="Pati A."/>
            <person name="d'Haeseleer P."/>
            <person name="Woyke T."/>
            <person name="Kyrpides N.C."/>
        </authorList>
    </citation>
    <scope>NUCLEOTIDE SEQUENCE [LARGE SCALE GENOMIC DNA]</scope>
    <source>
        <strain evidence="2 3">HL-EbGR7</strain>
    </source>
</reference>
<dbReference type="GO" id="GO:0016491">
    <property type="term" value="F:oxidoreductase activity"/>
    <property type="evidence" value="ECO:0007669"/>
    <property type="project" value="InterPro"/>
</dbReference>
<dbReference type="EMBL" id="CP001339">
    <property type="protein sequence ID" value="ACL72607.1"/>
    <property type="molecule type" value="Genomic_DNA"/>
</dbReference>
<dbReference type="HOGENOM" id="CLU_022687_2_1_6"/>
<dbReference type="InterPro" id="IPR017830">
    <property type="entry name" value="SQase_HpnE"/>
</dbReference>
<proteinExistence type="predicted"/>
<gene>
    <name evidence="2" type="ordered locus">Tgr7_1523</name>
</gene>
<dbReference type="OrthoDB" id="7849608at2"/>
<dbReference type="Proteomes" id="UP000002383">
    <property type="component" value="Chromosome"/>
</dbReference>
<dbReference type="eggNOG" id="COG1232">
    <property type="taxonomic scope" value="Bacteria"/>
</dbReference>
<organism evidence="2 3">
    <name type="scientific">Thioalkalivibrio sulfidiphilus (strain HL-EbGR7)</name>
    <dbReference type="NCBI Taxonomy" id="396588"/>
    <lineage>
        <taxon>Bacteria</taxon>
        <taxon>Pseudomonadati</taxon>
        <taxon>Pseudomonadota</taxon>
        <taxon>Gammaproteobacteria</taxon>
        <taxon>Chromatiales</taxon>
        <taxon>Ectothiorhodospiraceae</taxon>
        <taxon>Thioalkalivibrio</taxon>
    </lineage>
</organism>
<dbReference type="NCBIfam" id="TIGR03467">
    <property type="entry name" value="HpnE"/>
    <property type="match status" value="1"/>
</dbReference>